<accession>A0A7W9MX60</accession>
<gene>
    <name evidence="3" type="ORF">HDA39_005776</name>
</gene>
<feature type="signal peptide" evidence="2">
    <location>
        <begin position="1"/>
        <end position="32"/>
    </location>
</feature>
<dbReference type="EMBL" id="JACHMY010000001">
    <property type="protein sequence ID" value="MBB5839042.1"/>
    <property type="molecule type" value="Genomic_DNA"/>
</dbReference>
<dbReference type="RefSeq" id="WP_184800402.1">
    <property type="nucleotide sequence ID" value="NZ_JACHMY010000001.1"/>
</dbReference>
<dbReference type="Proteomes" id="UP000549971">
    <property type="component" value="Unassembled WGS sequence"/>
</dbReference>
<evidence type="ECO:0000313" key="4">
    <source>
        <dbReference type="Proteomes" id="UP000549971"/>
    </source>
</evidence>
<keyword evidence="4" id="KW-1185">Reference proteome</keyword>
<organism evidence="3 4">
    <name type="scientific">Kribbella italica</name>
    <dbReference type="NCBI Taxonomy" id="1540520"/>
    <lineage>
        <taxon>Bacteria</taxon>
        <taxon>Bacillati</taxon>
        <taxon>Actinomycetota</taxon>
        <taxon>Actinomycetes</taxon>
        <taxon>Propionibacteriales</taxon>
        <taxon>Kribbellaceae</taxon>
        <taxon>Kribbella</taxon>
    </lineage>
</organism>
<evidence type="ECO:0000256" key="2">
    <source>
        <dbReference type="SAM" id="SignalP"/>
    </source>
</evidence>
<sequence length="274" mass="27769">MRPRTRVITVVAAAVLAAGATTALLLARPATSAPAASAPGTPSTAATPTAPASPAGTTPGGPVPPTPGGPAATTPGGPATRRPASTAPGGPAITRPGGPPTATPVGAAPLTAQGLTYVNRVWGDPKTELGVIVPVPNTWSMAKLSTFESRFTSPNQLWTLRLNGVLAKPQPRITSVAQQLAALKSTPGFQLISRTDGAGQATSPVFAGVTFQYTTLTYSYTDPARGTRLVLQRYVTIDNATSTGFELAASGRPQDLAALQTIATKATLGYVRLP</sequence>
<keyword evidence="2" id="KW-0732">Signal</keyword>
<evidence type="ECO:0000313" key="3">
    <source>
        <dbReference type="EMBL" id="MBB5839042.1"/>
    </source>
</evidence>
<proteinExistence type="predicted"/>
<feature type="region of interest" description="Disordered" evidence="1">
    <location>
        <begin position="33"/>
        <end position="107"/>
    </location>
</feature>
<feature type="compositionally biased region" description="Low complexity" evidence="1">
    <location>
        <begin position="33"/>
        <end position="57"/>
    </location>
</feature>
<feature type="chain" id="PRO_5038669617" description="Lipoprotein LpqN" evidence="2">
    <location>
        <begin position="33"/>
        <end position="274"/>
    </location>
</feature>
<evidence type="ECO:0008006" key="5">
    <source>
        <dbReference type="Google" id="ProtNLM"/>
    </source>
</evidence>
<dbReference type="AlphaFoldDB" id="A0A7W9MX60"/>
<name>A0A7W9MX60_9ACTN</name>
<feature type="compositionally biased region" description="Low complexity" evidence="1">
    <location>
        <begin position="69"/>
        <end position="96"/>
    </location>
</feature>
<reference evidence="3 4" key="1">
    <citation type="submission" date="2020-08" db="EMBL/GenBank/DDBJ databases">
        <title>Sequencing the genomes of 1000 actinobacteria strains.</title>
        <authorList>
            <person name="Klenk H.-P."/>
        </authorList>
    </citation>
    <scope>NUCLEOTIDE SEQUENCE [LARGE SCALE GENOMIC DNA]</scope>
    <source>
        <strain evidence="3 4">DSM 28967</strain>
    </source>
</reference>
<evidence type="ECO:0000256" key="1">
    <source>
        <dbReference type="SAM" id="MobiDB-lite"/>
    </source>
</evidence>
<comment type="caution">
    <text evidence="3">The sequence shown here is derived from an EMBL/GenBank/DDBJ whole genome shotgun (WGS) entry which is preliminary data.</text>
</comment>
<protein>
    <recommendedName>
        <fullName evidence="5">Lipoprotein LpqN</fullName>
    </recommendedName>
</protein>